<proteinExistence type="predicted"/>
<accession>A0ABV7Z9F3</accession>
<dbReference type="Proteomes" id="UP001595803">
    <property type="component" value="Unassembled WGS sequence"/>
</dbReference>
<comment type="caution">
    <text evidence="1">The sequence shown here is derived from an EMBL/GenBank/DDBJ whole genome shotgun (WGS) entry which is preliminary data.</text>
</comment>
<organism evidence="1 2">
    <name type="scientific">Deinococcus rufus</name>
    <dbReference type="NCBI Taxonomy" id="2136097"/>
    <lineage>
        <taxon>Bacteria</taxon>
        <taxon>Thermotogati</taxon>
        <taxon>Deinococcota</taxon>
        <taxon>Deinococci</taxon>
        <taxon>Deinococcales</taxon>
        <taxon>Deinococcaceae</taxon>
        <taxon>Deinococcus</taxon>
    </lineage>
</organism>
<name>A0ABV7Z9F3_9DEIO</name>
<sequence length="207" mass="23109">MTIDFAAARQCLHVDRMVPLHVAVSDGWLPDTLPATLDDLRAAGYIITEVEGRRTARSRGVVTVPVVALNAAVARAPWHSNVQVLGLAMGRRRLRIPADRVAWFVEAHVTVRRTNDRQTIPGVVADARWHEKRPDAITRSWYVEYSSGSYSRARLKTKILAYGPNPQVWLTGSDAHADVIRDLIADLYPGLREVRVRTVDWTAGWAA</sequence>
<gene>
    <name evidence="1" type="ORF">ACFOSB_10800</name>
</gene>
<dbReference type="RefSeq" id="WP_380101874.1">
    <property type="nucleotide sequence ID" value="NZ_JBHRZG010000010.1"/>
</dbReference>
<evidence type="ECO:0000313" key="2">
    <source>
        <dbReference type="Proteomes" id="UP001595803"/>
    </source>
</evidence>
<protein>
    <submittedName>
        <fullName evidence="1">Uncharacterized protein</fullName>
    </submittedName>
</protein>
<evidence type="ECO:0000313" key="1">
    <source>
        <dbReference type="EMBL" id="MFC3833347.1"/>
    </source>
</evidence>
<dbReference type="EMBL" id="JBHRZG010000010">
    <property type="protein sequence ID" value="MFC3833347.1"/>
    <property type="molecule type" value="Genomic_DNA"/>
</dbReference>
<reference evidence="2" key="1">
    <citation type="journal article" date="2019" name="Int. J. Syst. Evol. Microbiol.">
        <title>The Global Catalogue of Microorganisms (GCM) 10K type strain sequencing project: providing services to taxonomists for standard genome sequencing and annotation.</title>
        <authorList>
            <consortium name="The Broad Institute Genomics Platform"/>
            <consortium name="The Broad Institute Genome Sequencing Center for Infectious Disease"/>
            <person name="Wu L."/>
            <person name="Ma J."/>
        </authorList>
    </citation>
    <scope>NUCLEOTIDE SEQUENCE [LARGE SCALE GENOMIC DNA]</scope>
    <source>
        <strain evidence="2">CCTCC AB 2017081</strain>
    </source>
</reference>
<keyword evidence="2" id="KW-1185">Reference proteome</keyword>